<evidence type="ECO:0000313" key="2">
    <source>
        <dbReference type="Proteomes" id="UP000243459"/>
    </source>
</evidence>
<reference evidence="2" key="1">
    <citation type="journal article" date="2017" name="Nat. Commun.">
        <title>The asparagus genome sheds light on the origin and evolution of a young Y chromosome.</title>
        <authorList>
            <person name="Harkess A."/>
            <person name="Zhou J."/>
            <person name="Xu C."/>
            <person name="Bowers J.E."/>
            <person name="Van der Hulst R."/>
            <person name="Ayyampalayam S."/>
            <person name="Mercati F."/>
            <person name="Riccardi P."/>
            <person name="McKain M.R."/>
            <person name="Kakrana A."/>
            <person name="Tang H."/>
            <person name="Ray J."/>
            <person name="Groenendijk J."/>
            <person name="Arikit S."/>
            <person name="Mathioni S.M."/>
            <person name="Nakano M."/>
            <person name="Shan H."/>
            <person name="Telgmann-Rauber A."/>
            <person name="Kanno A."/>
            <person name="Yue Z."/>
            <person name="Chen H."/>
            <person name="Li W."/>
            <person name="Chen Y."/>
            <person name="Xu X."/>
            <person name="Zhang Y."/>
            <person name="Luo S."/>
            <person name="Chen H."/>
            <person name="Gao J."/>
            <person name="Mao Z."/>
            <person name="Pires J.C."/>
            <person name="Luo M."/>
            <person name="Kudrna D."/>
            <person name="Wing R.A."/>
            <person name="Meyers B.C."/>
            <person name="Yi K."/>
            <person name="Kong H."/>
            <person name="Lavrijsen P."/>
            <person name="Sunseri F."/>
            <person name="Falavigna A."/>
            <person name="Ye Y."/>
            <person name="Leebens-Mack J.H."/>
            <person name="Chen G."/>
        </authorList>
    </citation>
    <scope>NUCLEOTIDE SEQUENCE [LARGE SCALE GENOMIC DNA]</scope>
    <source>
        <strain evidence="2">cv. DH0086</strain>
    </source>
</reference>
<name>A0A5P1F0F0_ASPOF</name>
<evidence type="ECO:0000313" key="1">
    <source>
        <dbReference type="EMBL" id="ONK69900.1"/>
    </source>
</evidence>
<proteinExistence type="predicted"/>
<keyword evidence="2" id="KW-1185">Reference proteome</keyword>
<dbReference type="AlphaFoldDB" id="A0A5P1F0F0"/>
<dbReference type="Gramene" id="ONK69900">
    <property type="protein sequence ID" value="ONK69900"/>
    <property type="gene ID" value="A4U43_C05F28020"/>
</dbReference>
<organism evidence="1 2">
    <name type="scientific">Asparagus officinalis</name>
    <name type="common">Garden asparagus</name>
    <dbReference type="NCBI Taxonomy" id="4686"/>
    <lineage>
        <taxon>Eukaryota</taxon>
        <taxon>Viridiplantae</taxon>
        <taxon>Streptophyta</taxon>
        <taxon>Embryophyta</taxon>
        <taxon>Tracheophyta</taxon>
        <taxon>Spermatophyta</taxon>
        <taxon>Magnoliopsida</taxon>
        <taxon>Liliopsida</taxon>
        <taxon>Asparagales</taxon>
        <taxon>Asparagaceae</taxon>
        <taxon>Asparagoideae</taxon>
        <taxon>Asparagus</taxon>
    </lineage>
</organism>
<accession>A0A5P1F0F0</accession>
<protein>
    <submittedName>
        <fullName evidence="1">Uncharacterized protein</fullName>
    </submittedName>
</protein>
<dbReference type="Proteomes" id="UP000243459">
    <property type="component" value="Chromosome 5"/>
</dbReference>
<gene>
    <name evidence="1" type="ORF">A4U43_C05F28020</name>
</gene>
<sequence length="156" mass="16749">MSFRKRGRESAVVFGRLGGVAEDEAVFEGGGGGLGGGGGGDGDGDLVVFGERAERGGRGSGEEVFSDEGGIPSFRGEEENFHGGCLRLGGEEGRGDFRGERRRELLGFGFIQFIIEFCLGISKGEYGTRHDVLQSDRDFRCVLRFGILERCSSLEL</sequence>
<dbReference type="EMBL" id="CM007385">
    <property type="protein sequence ID" value="ONK69900.1"/>
    <property type="molecule type" value="Genomic_DNA"/>
</dbReference>